<sequence length="42" mass="4767">MLDSLSCVLKNRAQAEKPKKQRLLKIPTCSSSPEFAETLQYL</sequence>
<dbReference type="AlphaFoldDB" id="A0A0E9UVA4"/>
<reference evidence="1" key="2">
    <citation type="journal article" date="2015" name="Fish Shellfish Immunol.">
        <title>Early steps in the European eel (Anguilla anguilla)-Vibrio vulnificus interaction in the gills: Role of the RtxA13 toxin.</title>
        <authorList>
            <person name="Callol A."/>
            <person name="Pajuelo D."/>
            <person name="Ebbesson L."/>
            <person name="Teles M."/>
            <person name="MacKenzie S."/>
            <person name="Amaro C."/>
        </authorList>
    </citation>
    <scope>NUCLEOTIDE SEQUENCE</scope>
</reference>
<dbReference type="EMBL" id="GBXM01038788">
    <property type="protein sequence ID" value="JAH69789.1"/>
    <property type="molecule type" value="Transcribed_RNA"/>
</dbReference>
<protein>
    <submittedName>
        <fullName evidence="1">Uncharacterized protein</fullName>
    </submittedName>
</protein>
<reference evidence="1" key="1">
    <citation type="submission" date="2014-11" db="EMBL/GenBank/DDBJ databases">
        <authorList>
            <person name="Amaro Gonzalez C."/>
        </authorList>
    </citation>
    <scope>NUCLEOTIDE SEQUENCE</scope>
</reference>
<organism evidence="1">
    <name type="scientific">Anguilla anguilla</name>
    <name type="common">European freshwater eel</name>
    <name type="synonym">Muraena anguilla</name>
    <dbReference type="NCBI Taxonomy" id="7936"/>
    <lineage>
        <taxon>Eukaryota</taxon>
        <taxon>Metazoa</taxon>
        <taxon>Chordata</taxon>
        <taxon>Craniata</taxon>
        <taxon>Vertebrata</taxon>
        <taxon>Euteleostomi</taxon>
        <taxon>Actinopterygii</taxon>
        <taxon>Neopterygii</taxon>
        <taxon>Teleostei</taxon>
        <taxon>Anguilliformes</taxon>
        <taxon>Anguillidae</taxon>
        <taxon>Anguilla</taxon>
    </lineage>
</organism>
<evidence type="ECO:0000313" key="1">
    <source>
        <dbReference type="EMBL" id="JAH69789.1"/>
    </source>
</evidence>
<name>A0A0E9UVA4_ANGAN</name>
<accession>A0A0E9UVA4</accession>
<proteinExistence type="predicted"/>